<evidence type="ECO:0000313" key="5">
    <source>
        <dbReference type="EMBL" id="WZX30635.1"/>
    </source>
</evidence>
<dbReference type="PROSITE" id="PS00901">
    <property type="entry name" value="CYS_SYNTHASE"/>
    <property type="match status" value="1"/>
</dbReference>
<dbReference type="Proteomes" id="UP001455384">
    <property type="component" value="Chromosome"/>
</dbReference>
<reference evidence="6" key="1">
    <citation type="submission" date="2023-10" db="EMBL/GenBank/DDBJ databases">
        <title>Genome analysis and identification of Salinococcus sp. Bachu38 nov., a PGPR from the rhizosphere of Tamarix.</title>
        <authorList>
            <person name="Liang Z."/>
            <person name="Zhang X."/>
            <person name="Jia J."/>
            <person name="Chen X."/>
            <person name="Wang Y."/>
            <person name="Wang Q."/>
            <person name="Wang R."/>
        </authorList>
    </citation>
    <scope>NUCLEOTIDE SEQUENCE [LARGE SCALE GENOMIC DNA]</scope>
    <source>
        <strain evidence="6">Bachu38</strain>
    </source>
</reference>
<keyword evidence="3" id="KW-0663">Pyridoxal phosphate</keyword>
<evidence type="ECO:0000256" key="2">
    <source>
        <dbReference type="ARBA" id="ARBA00011738"/>
    </source>
</evidence>
<dbReference type="InterPro" id="IPR036052">
    <property type="entry name" value="TrpB-like_PALP_sf"/>
</dbReference>
<feature type="domain" description="Tryptophan synthase beta chain-like PALP" evidence="4">
    <location>
        <begin position="7"/>
        <end position="292"/>
    </location>
</feature>
<dbReference type="RefSeq" id="WP_342389148.1">
    <property type="nucleotide sequence ID" value="NZ_CP138333.2"/>
</dbReference>
<dbReference type="InterPro" id="IPR001216">
    <property type="entry name" value="P-phosphate_BS"/>
</dbReference>
<dbReference type="PANTHER" id="PTHR10314">
    <property type="entry name" value="CYSTATHIONINE BETA-SYNTHASE"/>
    <property type="match status" value="1"/>
</dbReference>
<comment type="subunit">
    <text evidence="2">Homodimer.</text>
</comment>
<dbReference type="InterPro" id="IPR050214">
    <property type="entry name" value="Cys_Synth/Cystath_Beta-Synth"/>
</dbReference>
<organism evidence="5 6">
    <name type="scientific">Salinicoccus bachuensis</name>
    <dbReference type="NCBI Taxonomy" id="3136731"/>
    <lineage>
        <taxon>Bacteria</taxon>
        <taxon>Bacillati</taxon>
        <taxon>Bacillota</taxon>
        <taxon>Bacilli</taxon>
        <taxon>Bacillales</taxon>
        <taxon>Staphylococcaceae</taxon>
        <taxon>Salinicoccus</taxon>
    </lineage>
</organism>
<dbReference type="EMBL" id="CP138333">
    <property type="protein sequence ID" value="WZX30635.1"/>
    <property type="molecule type" value="Genomic_DNA"/>
</dbReference>
<dbReference type="Gene3D" id="3.40.50.1100">
    <property type="match status" value="2"/>
</dbReference>
<dbReference type="CDD" id="cd01561">
    <property type="entry name" value="CBS_like"/>
    <property type="match status" value="1"/>
</dbReference>
<keyword evidence="6" id="KW-1185">Reference proteome</keyword>
<dbReference type="Pfam" id="PF00291">
    <property type="entry name" value="PALP"/>
    <property type="match status" value="1"/>
</dbReference>
<evidence type="ECO:0000313" key="6">
    <source>
        <dbReference type="Proteomes" id="UP001455384"/>
    </source>
</evidence>
<proteinExistence type="predicted"/>
<evidence type="ECO:0000259" key="4">
    <source>
        <dbReference type="Pfam" id="PF00291"/>
    </source>
</evidence>
<dbReference type="InterPro" id="IPR001926">
    <property type="entry name" value="TrpB-like_PALP"/>
</dbReference>
<sequence length="310" mass="33098">MAIRKMTDLVGSTPLVEVEGIPVPHGSRILAKLEMWNPGGSVKDRLGIRLLEDAFERGLIDEATTIIEPTAGNTGIGLVLAAKKFGLQTIFTIPEKFSIEKQVLIEALGGKIVHTPTGDGMKGAIEEARALQRRIPNSYVPLQFENPINPSTYYETMGPEIIQDLEGGRIASFVAGAGSGGTFIGTSAYLKEQDDRIRTAVVEPEGSVLGGGPAHDHETEGIGMDAMPAFMNAGQFDSVYTISDGKAFHYVDELAKKSGLLVGSSSGAAFAACIEEAAILPPGSTIVTIFPDSSERYLSKNIYQKENQKI</sequence>
<evidence type="ECO:0000256" key="1">
    <source>
        <dbReference type="ARBA" id="ARBA00001933"/>
    </source>
</evidence>
<evidence type="ECO:0000256" key="3">
    <source>
        <dbReference type="ARBA" id="ARBA00022898"/>
    </source>
</evidence>
<dbReference type="SUPFAM" id="SSF53686">
    <property type="entry name" value="Tryptophan synthase beta subunit-like PLP-dependent enzymes"/>
    <property type="match status" value="1"/>
</dbReference>
<name>A0ABZ3CKQ5_9STAP</name>
<protein>
    <submittedName>
        <fullName evidence="5">PLP-dependent cysteine synthase family protein</fullName>
    </submittedName>
</protein>
<comment type="cofactor">
    <cofactor evidence="1">
        <name>pyridoxal 5'-phosphate</name>
        <dbReference type="ChEBI" id="CHEBI:597326"/>
    </cofactor>
</comment>
<gene>
    <name evidence="5" type="ORF">RQP18_05435</name>
</gene>
<accession>A0ABZ3CKQ5</accession>